<name>A0ABW6A5M7_9BACT</name>
<evidence type="ECO:0000313" key="2">
    <source>
        <dbReference type="Proteomes" id="UP001597511"/>
    </source>
</evidence>
<reference evidence="2" key="1">
    <citation type="journal article" date="2019" name="Int. J. Syst. Evol. Microbiol.">
        <title>The Global Catalogue of Microorganisms (GCM) 10K type strain sequencing project: providing services to taxonomists for standard genome sequencing and annotation.</title>
        <authorList>
            <consortium name="The Broad Institute Genomics Platform"/>
            <consortium name="The Broad Institute Genome Sequencing Center for Infectious Disease"/>
            <person name="Wu L."/>
            <person name="Ma J."/>
        </authorList>
    </citation>
    <scope>NUCLEOTIDE SEQUENCE [LARGE SCALE GENOMIC DNA]</scope>
    <source>
        <strain evidence="2">KCTC 23299</strain>
    </source>
</reference>
<dbReference type="EMBL" id="JBHUOZ010000003">
    <property type="protein sequence ID" value="MFD2920587.1"/>
    <property type="molecule type" value="Genomic_DNA"/>
</dbReference>
<accession>A0ABW6A5M7</accession>
<dbReference type="SUPFAM" id="SSF101898">
    <property type="entry name" value="NHL repeat"/>
    <property type="match status" value="1"/>
</dbReference>
<dbReference type="PROSITE" id="PS51257">
    <property type="entry name" value="PROKAR_LIPOPROTEIN"/>
    <property type="match status" value="1"/>
</dbReference>
<comment type="caution">
    <text evidence="1">The sequence shown here is derived from an EMBL/GenBank/DDBJ whole genome shotgun (WGS) entry which is preliminary data.</text>
</comment>
<dbReference type="Proteomes" id="UP001597511">
    <property type="component" value="Unassembled WGS sequence"/>
</dbReference>
<evidence type="ECO:0008006" key="3">
    <source>
        <dbReference type="Google" id="ProtNLM"/>
    </source>
</evidence>
<protein>
    <recommendedName>
        <fullName evidence="3">Beta-propeller repeat-containing protein</fullName>
    </recommendedName>
</protein>
<organism evidence="1 2">
    <name type="scientific">Terrimonas rubra</name>
    <dbReference type="NCBI Taxonomy" id="1035890"/>
    <lineage>
        <taxon>Bacteria</taxon>
        <taxon>Pseudomonadati</taxon>
        <taxon>Bacteroidota</taxon>
        <taxon>Chitinophagia</taxon>
        <taxon>Chitinophagales</taxon>
        <taxon>Chitinophagaceae</taxon>
        <taxon>Terrimonas</taxon>
    </lineage>
</organism>
<evidence type="ECO:0000313" key="1">
    <source>
        <dbReference type="EMBL" id="MFD2920587.1"/>
    </source>
</evidence>
<dbReference type="RefSeq" id="WP_386099229.1">
    <property type="nucleotide sequence ID" value="NZ_JBHUOZ010000003.1"/>
</dbReference>
<proteinExistence type="predicted"/>
<sequence>MKRNVFIGLGIMILATAASCSKKDKITVPEKLPALFIAGSFRHADGDERGGLWKDSTGLVKEGSPYSYFSDVFIEGKDVYVCGGAEMEGISYWKNGIQTRLTDGTYAAAANAIFVNNGDVYVAGYEKNAAGNFVAKYWKNGTPVLLTADAFYGEAVDIVVQGADVYVAGKKEGKIVYWKNGEPTLIHDASNTFVTKIFVDKTDVYIAGSTFNGSGIKTAVYWKNGTIVTVTDGTNSSQLMDIAVHNGDVYVSGSESQSGRSFAKFWKNGKAVTLSDASSSNGYAAGIAVWGQHVFVVFTETTAASENIVRYWHNGKMMKVSDKKISSYGYALGFQLPD</sequence>
<keyword evidence="2" id="KW-1185">Reference proteome</keyword>
<gene>
    <name evidence="1" type="ORF">ACFS6H_12745</name>
</gene>